<keyword evidence="12" id="KW-0732">Signal</keyword>
<feature type="chain" id="PRO_5042205181" description="histidine kinase" evidence="12">
    <location>
        <begin position="16"/>
        <end position="1971"/>
    </location>
</feature>
<dbReference type="PROSITE" id="PS50885">
    <property type="entry name" value="HAMP"/>
    <property type="match status" value="12"/>
</dbReference>
<dbReference type="Pfam" id="PF00072">
    <property type="entry name" value="Response_reg"/>
    <property type="match status" value="1"/>
</dbReference>
<keyword evidence="4" id="KW-0808">Transferase</keyword>
<evidence type="ECO:0000256" key="8">
    <source>
        <dbReference type="ARBA" id="ARBA00022840"/>
    </source>
</evidence>
<protein>
    <recommendedName>
        <fullName evidence="2">histidine kinase</fullName>
        <ecNumber evidence="2">2.7.13.3</ecNumber>
    </recommendedName>
</protein>
<dbReference type="CDD" id="cd16922">
    <property type="entry name" value="HATPase_EvgS-ArcB-TorS-like"/>
    <property type="match status" value="1"/>
</dbReference>
<dbReference type="GO" id="GO:0000155">
    <property type="term" value="F:phosphorelay sensor kinase activity"/>
    <property type="evidence" value="ECO:0007669"/>
    <property type="project" value="InterPro"/>
</dbReference>
<dbReference type="FunFam" id="1.10.287.130:FF:000002">
    <property type="entry name" value="Two-component osmosensing histidine kinase"/>
    <property type="match status" value="1"/>
</dbReference>
<evidence type="ECO:0000313" key="17">
    <source>
        <dbReference type="Proteomes" id="UP001212841"/>
    </source>
</evidence>
<feature type="compositionally biased region" description="Acidic residues" evidence="11">
    <location>
        <begin position="141"/>
        <end position="170"/>
    </location>
</feature>
<dbReference type="CDD" id="cd06225">
    <property type="entry name" value="HAMP"/>
    <property type="match status" value="9"/>
</dbReference>
<comment type="catalytic activity">
    <reaction evidence="1">
        <text>ATP + protein L-histidine = ADP + protein N-phospho-L-histidine.</text>
        <dbReference type="EC" id="2.7.13.3"/>
    </reaction>
</comment>
<dbReference type="PRINTS" id="PR00344">
    <property type="entry name" value="BCTRLSENSOR"/>
</dbReference>
<dbReference type="Pfam" id="PF00512">
    <property type="entry name" value="HisKA"/>
    <property type="match status" value="1"/>
</dbReference>
<dbReference type="InterPro" id="IPR001789">
    <property type="entry name" value="Sig_transdc_resp-reg_receiver"/>
</dbReference>
<dbReference type="InterPro" id="IPR003661">
    <property type="entry name" value="HisK_dim/P_dom"/>
</dbReference>
<dbReference type="CDD" id="cd17546">
    <property type="entry name" value="REC_hyHK_CKI1_RcsC-like"/>
    <property type="match status" value="1"/>
</dbReference>
<evidence type="ECO:0000259" key="13">
    <source>
        <dbReference type="PROSITE" id="PS50109"/>
    </source>
</evidence>
<feature type="domain" description="HAMP" evidence="15">
    <location>
        <begin position="1103"/>
        <end position="1155"/>
    </location>
</feature>
<accession>A0AAD5X6C1</accession>
<feature type="domain" description="HAMP" evidence="15">
    <location>
        <begin position="1195"/>
        <end position="1247"/>
    </location>
</feature>
<evidence type="ECO:0000256" key="3">
    <source>
        <dbReference type="ARBA" id="ARBA00022553"/>
    </source>
</evidence>
<dbReference type="Gene3D" id="1.10.287.950">
    <property type="entry name" value="Methyl-accepting chemotaxis protein"/>
    <property type="match status" value="1"/>
</dbReference>
<dbReference type="PANTHER" id="PTHR45339:SF1">
    <property type="entry name" value="HYBRID SIGNAL TRANSDUCTION HISTIDINE KINASE J"/>
    <property type="match status" value="1"/>
</dbReference>
<evidence type="ECO:0000256" key="9">
    <source>
        <dbReference type="ARBA" id="ARBA00023012"/>
    </source>
</evidence>
<dbReference type="Pfam" id="PF18947">
    <property type="entry name" value="HAMP_2"/>
    <property type="match status" value="4"/>
</dbReference>
<dbReference type="PROSITE" id="PS50110">
    <property type="entry name" value="RESPONSE_REGULATORY"/>
    <property type="match status" value="1"/>
</dbReference>
<feature type="compositionally biased region" description="Polar residues" evidence="11">
    <location>
        <begin position="104"/>
        <end position="116"/>
    </location>
</feature>
<name>A0AAD5X6C1_9FUNG</name>
<evidence type="ECO:0000256" key="2">
    <source>
        <dbReference type="ARBA" id="ARBA00012438"/>
    </source>
</evidence>
<dbReference type="GO" id="GO:0016020">
    <property type="term" value="C:membrane"/>
    <property type="evidence" value="ECO:0007669"/>
    <property type="project" value="InterPro"/>
</dbReference>
<feature type="modified residue" description="4-aspartylphosphate" evidence="10">
    <location>
        <position position="1795"/>
    </location>
</feature>
<evidence type="ECO:0000256" key="5">
    <source>
        <dbReference type="ARBA" id="ARBA00022737"/>
    </source>
</evidence>
<feature type="domain" description="Response regulatory" evidence="14">
    <location>
        <begin position="1746"/>
        <end position="1869"/>
    </location>
</feature>
<feature type="domain" description="HAMP" evidence="15">
    <location>
        <begin position="1011"/>
        <end position="1063"/>
    </location>
</feature>
<keyword evidence="8" id="KW-0067">ATP-binding</keyword>
<comment type="caution">
    <text evidence="16">The sequence shown here is derived from an EMBL/GenBank/DDBJ whole genome shotgun (WGS) entry which is preliminary data.</text>
</comment>
<dbReference type="InterPro" id="IPR003594">
    <property type="entry name" value="HATPase_dom"/>
</dbReference>
<gene>
    <name evidence="16" type="ORF">HK097_001926</name>
</gene>
<feature type="domain" description="Histidine kinase" evidence="13">
    <location>
        <begin position="1361"/>
        <end position="1582"/>
    </location>
</feature>
<evidence type="ECO:0000256" key="1">
    <source>
        <dbReference type="ARBA" id="ARBA00000085"/>
    </source>
</evidence>
<dbReference type="PROSITE" id="PS50109">
    <property type="entry name" value="HIS_KIN"/>
    <property type="match status" value="1"/>
</dbReference>
<feature type="domain" description="HAMP" evidence="15">
    <location>
        <begin position="551"/>
        <end position="603"/>
    </location>
</feature>
<feature type="domain" description="HAMP" evidence="15">
    <location>
        <begin position="367"/>
        <end position="419"/>
    </location>
</feature>
<feature type="domain" description="HAMP" evidence="15">
    <location>
        <begin position="827"/>
        <end position="879"/>
    </location>
</feature>
<feature type="domain" description="HAMP" evidence="15">
    <location>
        <begin position="643"/>
        <end position="695"/>
    </location>
</feature>
<keyword evidence="7" id="KW-0418">Kinase</keyword>
<dbReference type="Pfam" id="PF02518">
    <property type="entry name" value="HATPase_c"/>
    <property type="match status" value="1"/>
</dbReference>
<reference evidence="16" key="1">
    <citation type="submission" date="2020-05" db="EMBL/GenBank/DDBJ databases">
        <title>Phylogenomic resolution of chytrid fungi.</title>
        <authorList>
            <person name="Stajich J.E."/>
            <person name="Amses K."/>
            <person name="Simmons R."/>
            <person name="Seto K."/>
            <person name="Myers J."/>
            <person name="Bonds A."/>
            <person name="Quandt C.A."/>
            <person name="Barry K."/>
            <person name="Liu P."/>
            <person name="Grigoriev I."/>
            <person name="Longcore J.E."/>
            <person name="James T.Y."/>
        </authorList>
    </citation>
    <scope>NUCLEOTIDE SEQUENCE</scope>
    <source>
        <strain evidence="16">JEL0318</strain>
    </source>
</reference>
<dbReference type="SUPFAM" id="SSF55874">
    <property type="entry name" value="ATPase domain of HSP90 chaperone/DNA topoisomerase II/histidine kinase"/>
    <property type="match status" value="1"/>
</dbReference>
<sequence length="1971" mass="210713">MLLVLNYLLAPAIEPTPPIPTEPHTPEPDILLERPHSVHARHSTRKMGNPRHLLDTVESVLVCINSGDLAAADAALDKALPAKSKSGRKSPYKYPSPETPALDGSSTLPVHIPTTNERPSVVSTIGRMVFGSKPADSPTSTEEESEVDDFEEAAGDFLDSSDEEDGDADEGERIKQLLGDLLKRQKELEQEIKAYKVSAASVAAVPVATRNALNLNLPDLPTLPATTLAANPFPTPPTPSSPPRIDFVHPPVGDRTVETLNAPAAQMARMSVADPVLLEQCTRVAEALAAGDFSRRIDIPVSQTHHPYGALIIALNTTVARLECTLNPVLRVLHEVGSEGKLGLQAPVEGAHGVWKDLIEAVNYVTKSHIEQVTDIAHVCKAVAAGDLTKAISVDLKGDALIVKTTINTMVTTLNNFASEVTKVAHQVGTEGQLGVQAQVLGVGGTWAVLTDNVNRMAANLTDQVRDIADVTKAIARGDLSRKVRVEGRGEILELKETVNSLVDQLRTFASEVTRVAREVGAEGKLGGQAVVKDVAGTWKELTESVNAMAGNLTAQVRDIASVSSAIARGDLSRMVTVDVKGEMLELKETVNSLVDQLRTFASEVTRVAREVGTEGVLGGQAVVKDVAGTWKELTESVNAMAANLTAQVRDIADVTKAIAKGDLSRKVRVDGRGEILELKETVNSLVEQLTTFASEVTRVAREVGTEGKLGGQAVVEDVAGTWKELTESVNAMASNLTAQVRDIASVSSAIARGDLSQTVTVDVQGEMLQLKETVNSLVDQLRTFASEVTRVAREVGTEGALGGQAVVKDVAGTWKELTESVNAMAANLTAQVRDIASVSSAIARGDLSRTVTVDVRGEMLELKETVNSLVDQLRTFAREVTRVAREVGTEGKLGGQAVVKDVAGTWKELTESVNAMAANLTAQVRDIASVSSAIASGDLSRTVTVDVRGEMLELKETVNSLVDQLRTFASEVTRVAREVGTEGKLGGQAVVKDVAGTWKELTESVNAMAANLTAQVRDIASVSTAIAQGDLSRTVTVDVQGEMLQLKETVNSLVNQLRTFAREVTRVAREVGTEGRLGGQAVVKDVAGTWKELTEAVNAMANNLTTQVRDIAHVSKCIAKGDLSSKIEVDVRGEMLELKETVNRLVDQLRLFASEVTRVAREVGTEGKLGGQADVTDVAGIWRELTESVNAMAANLTAQVRDIAGVTKAVARGELERKIVVEGGGEILELKDTVNRMVDQLRTFAAEVTRVAREVGTEGKLGVQAQVDDVSGTWRTIITDVNTMAANLTSQVRAFADISAAATDGDFTRLIDIKVEGEMASLKSKINQMVLTLRESIQKNTAAREAAEYANRAKSEFLANMSHEIRTPMNGIIGMTMLTLETELTRQQKDNLIIVSSLANSLLSIIDDILDISKIEAGKLVVEQIPMSLRCVVFSVLKTLAVRAHQKNLVLIFDVDKGIPDQLVGDPLRLKQVITNLVGNAIKFTGAGEVVLKASVVETVGDEVTLLFSCFDTGIGIEESKIDLIFDTFCQADGSTTRKFGGTGLGLTISRKLVALMGGDLRCRSKFGEGSEFYFNVRFTLSKKIPEDVEQKVKAFGSSKIILVEEEEGDEVVVKDPSDGRAGSVEELEGLVSQLGFQPTRKKGIASASEAAEHTAFSTVILQSLAAVERAREDQRLRYIPVVLFTASPRIRLDMKRCIDMGIASYASSPASREDIVNALLPAMESSVQNTATAPNASGATKQYEILLAEDNVVNQKLAIRILERFGHKVKVVENGKLAVEAFQRDAFDLILMDVQMPIMGGFEATQRIRELEKLAGHDTPVKRIPIVAVTAHAMIGDREKCINAGMDEYITKPLRMNELNAIINKFPKRVHVAHVAGGRAAVATGEASSAGLDAGPIFPPPIREQPEGPSSSASSPTSPNAPATPTTAGLEGKILRASGSWEPGTEPSRADGSDIAAAAAAIAKGSKNC</sequence>
<keyword evidence="5" id="KW-0677">Repeat</keyword>
<feature type="signal peptide" evidence="12">
    <location>
        <begin position="1"/>
        <end position="15"/>
    </location>
</feature>
<dbReference type="Pfam" id="PF00672">
    <property type="entry name" value="HAMP"/>
    <property type="match status" value="8"/>
</dbReference>
<keyword evidence="3 10" id="KW-0597">Phosphoprotein</keyword>
<feature type="domain" description="HAMP" evidence="15">
    <location>
        <begin position="459"/>
        <end position="511"/>
    </location>
</feature>
<dbReference type="InterPro" id="IPR036890">
    <property type="entry name" value="HATPase_C_sf"/>
</dbReference>
<evidence type="ECO:0000259" key="14">
    <source>
        <dbReference type="PROSITE" id="PS50110"/>
    </source>
</evidence>
<proteinExistence type="predicted"/>
<dbReference type="Gene3D" id="3.30.565.10">
    <property type="entry name" value="Histidine kinase-like ATPase, C-terminal domain"/>
    <property type="match status" value="1"/>
</dbReference>
<dbReference type="InterPro" id="IPR036097">
    <property type="entry name" value="HisK_dim/P_sf"/>
</dbReference>
<dbReference type="InterPro" id="IPR005467">
    <property type="entry name" value="His_kinase_dom"/>
</dbReference>
<feature type="region of interest" description="Disordered" evidence="11">
    <location>
        <begin position="82"/>
        <end position="116"/>
    </location>
</feature>
<dbReference type="InterPro" id="IPR003660">
    <property type="entry name" value="HAMP_dom"/>
</dbReference>
<feature type="compositionally biased region" description="Low complexity" evidence="11">
    <location>
        <begin position="1911"/>
        <end position="1930"/>
    </location>
</feature>
<dbReference type="Gene3D" id="1.10.8.500">
    <property type="entry name" value="HAMP domain in histidine kinase"/>
    <property type="match status" value="1"/>
</dbReference>
<evidence type="ECO:0000256" key="6">
    <source>
        <dbReference type="ARBA" id="ARBA00022741"/>
    </source>
</evidence>
<dbReference type="PANTHER" id="PTHR45339">
    <property type="entry name" value="HYBRID SIGNAL TRANSDUCTION HISTIDINE KINASE J"/>
    <property type="match status" value="1"/>
</dbReference>
<evidence type="ECO:0000256" key="11">
    <source>
        <dbReference type="SAM" id="MobiDB-lite"/>
    </source>
</evidence>
<dbReference type="FunFam" id="1.20.120.1530:FF:000002">
    <property type="entry name" value="Two-component osmosensing histidine kinase"/>
    <property type="match status" value="5"/>
</dbReference>
<dbReference type="InterPro" id="IPR004358">
    <property type="entry name" value="Sig_transdc_His_kin-like_C"/>
</dbReference>
<dbReference type="SMART" id="SM00387">
    <property type="entry name" value="HATPase_c"/>
    <property type="match status" value="1"/>
</dbReference>
<dbReference type="SUPFAM" id="SSF47384">
    <property type="entry name" value="Homodimeric domain of signal transducing histidine kinase"/>
    <property type="match status" value="1"/>
</dbReference>
<feature type="domain" description="HAMP" evidence="15">
    <location>
        <begin position="735"/>
        <end position="787"/>
    </location>
</feature>
<evidence type="ECO:0000256" key="4">
    <source>
        <dbReference type="ARBA" id="ARBA00022679"/>
    </source>
</evidence>
<dbReference type="EMBL" id="JADGJD010000014">
    <property type="protein sequence ID" value="KAJ3056982.1"/>
    <property type="molecule type" value="Genomic_DNA"/>
</dbReference>
<dbReference type="InterPro" id="IPR011006">
    <property type="entry name" value="CheY-like_superfamily"/>
</dbReference>
<evidence type="ECO:0000313" key="16">
    <source>
        <dbReference type="EMBL" id="KAJ3056982.1"/>
    </source>
</evidence>
<dbReference type="SUPFAM" id="SSF58104">
    <property type="entry name" value="Methyl-accepting chemotaxis protein (MCP) signaling domain"/>
    <property type="match status" value="5"/>
</dbReference>
<dbReference type="CDD" id="cd00082">
    <property type="entry name" value="HisKA"/>
    <property type="match status" value="1"/>
</dbReference>
<dbReference type="Proteomes" id="UP001212841">
    <property type="component" value="Unassembled WGS sequence"/>
</dbReference>
<organism evidence="16 17">
    <name type="scientific">Rhizophlyctis rosea</name>
    <dbReference type="NCBI Taxonomy" id="64517"/>
    <lineage>
        <taxon>Eukaryota</taxon>
        <taxon>Fungi</taxon>
        <taxon>Fungi incertae sedis</taxon>
        <taxon>Chytridiomycota</taxon>
        <taxon>Chytridiomycota incertae sedis</taxon>
        <taxon>Chytridiomycetes</taxon>
        <taxon>Rhizophlyctidales</taxon>
        <taxon>Rhizophlyctidaceae</taxon>
        <taxon>Rhizophlyctis</taxon>
    </lineage>
</organism>
<evidence type="ECO:0000256" key="7">
    <source>
        <dbReference type="ARBA" id="ARBA00022777"/>
    </source>
</evidence>
<dbReference type="Gene3D" id="1.20.120.1530">
    <property type="match status" value="6"/>
</dbReference>
<keyword evidence="17" id="KW-1185">Reference proteome</keyword>
<feature type="domain" description="HAMP" evidence="15">
    <location>
        <begin position="1287"/>
        <end position="1339"/>
    </location>
</feature>
<dbReference type="Gene3D" id="1.10.287.130">
    <property type="match status" value="1"/>
</dbReference>
<keyword evidence="6" id="KW-0547">Nucleotide-binding</keyword>
<dbReference type="SMART" id="SM00304">
    <property type="entry name" value="HAMP"/>
    <property type="match status" value="12"/>
</dbReference>
<feature type="region of interest" description="Disordered" evidence="11">
    <location>
        <begin position="130"/>
        <end position="170"/>
    </location>
</feature>
<feature type="domain" description="HAMP" evidence="15">
    <location>
        <begin position="919"/>
        <end position="971"/>
    </location>
</feature>
<evidence type="ECO:0000259" key="15">
    <source>
        <dbReference type="PROSITE" id="PS50885"/>
    </source>
</evidence>
<dbReference type="SMART" id="SM00388">
    <property type="entry name" value="HisKA"/>
    <property type="match status" value="1"/>
</dbReference>
<dbReference type="SMART" id="SM00448">
    <property type="entry name" value="REC"/>
    <property type="match status" value="1"/>
</dbReference>
<evidence type="ECO:0000256" key="12">
    <source>
        <dbReference type="SAM" id="SignalP"/>
    </source>
</evidence>
<dbReference type="EC" id="2.7.13.3" evidence="2"/>
<evidence type="ECO:0000256" key="10">
    <source>
        <dbReference type="PROSITE-ProRule" id="PRU00169"/>
    </source>
</evidence>
<dbReference type="Gene3D" id="3.40.50.2300">
    <property type="match status" value="1"/>
</dbReference>
<dbReference type="GO" id="GO:0005524">
    <property type="term" value="F:ATP binding"/>
    <property type="evidence" value="ECO:0007669"/>
    <property type="project" value="UniProtKB-KW"/>
</dbReference>
<dbReference type="FunFam" id="3.30.565.10:FF:000010">
    <property type="entry name" value="Sensor histidine kinase RcsC"/>
    <property type="match status" value="1"/>
</dbReference>
<keyword evidence="9" id="KW-0902">Two-component regulatory system</keyword>
<feature type="region of interest" description="Disordered" evidence="11">
    <location>
        <begin position="1891"/>
        <end position="1955"/>
    </location>
</feature>
<dbReference type="SUPFAM" id="SSF52172">
    <property type="entry name" value="CheY-like"/>
    <property type="match status" value="1"/>
</dbReference>
<feature type="domain" description="HAMP" evidence="15">
    <location>
        <begin position="278"/>
        <end position="327"/>
    </location>
</feature>